<feature type="coiled-coil region" evidence="3">
    <location>
        <begin position="77"/>
        <end position="114"/>
    </location>
</feature>
<evidence type="ECO:0000256" key="4">
    <source>
        <dbReference type="SAM" id="MobiDB-lite"/>
    </source>
</evidence>
<dbReference type="Proteomes" id="UP000449547">
    <property type="component" value="Unassembled WGS sequence"/>
</dbReference>
<gene>
    <name evidence="5" type="ORF">DIURU_002499</name>
</gene>
<dbReference type="RefSeq" id="XP_034012665.1">
    <property type="nucleotide sequence ID" value="XM_034155156.1"/>
</dbReference>
<dbReference type="OrthoDB" id="4977at2759"/>
<dbReference type="GO" id="GO:0007017">
    <property type="term" value="P:microtubule-based process"/>
    <property type="evidence" value="ECO:0007669"/>
    <property type="project" value="InterPro"/>
</dbReference>
<comment type="subcellular location">
    <subcellularLocation>
        <location evidence="1">Cytoplasm</location>
    </subcellularLocation>
</comment>
<reference evidence="5 6" key="1">
    <citation type="submission" date="2019-07" db="EMBL/GenBank/DDBJ databases">
        <title>Genome assembly of two rare yeast pathogens: Diutina rugosa and Trichomonascus ciferrii.</title>
        <authorList>
            <person name="Mixao V."/>
            <person name="Saus E."/>
            <person name="Hansen A."/>
            <person name="Lass-Flor C."/>
            <person name="Gabaldon T."/>
        </authorList>
    </citation>
    <scope>NUCLEOTIDE SEQUENCE [LARGE SCALE GENOMIC DNA]</scope>
    <source>
        <strain evidence="5 6">CBS 613</strain>
    </source>
</reference>
<protein>
    <recommendedName>
        <fullName evidence="7">Dynactin subunit 2</fullName>
    </recommendedName>
</protein>
<feature type="region of interest" description="Disordered" evidence="4">
    <location>
        <begin position="139"/>
        <end position="159"/>
    </location>
</feature>
<evidence type="ECO:0000256" key="1">
    <source>
        <dbReference type="ARBA" id="ARBA00004496"/>
    </source>
</evidence>
<evidence type="ECO:0000313" key="5">
    <source>
        <dbReference type="EMBL" id="KAA8903212.1"/>
    </source>
</evidence>
<feature type="compositionally biased region" description="Polar residues" evidence="4">
    <location>
        <begin position="142"/>
        <end position="159"/>
    </location>
</feature>
<dbReference type="PANTHER" id="PTHR15346">
    <property type="entry name" value="DYNACTIN SUBUNIT"/>
    <property type="match status" value="1"/>
</dbReference>
<dbReference type="OMA" id="MKNNIDL"/>
<name>A0A642UPZ5_DIURU</name>
<comment type="caution">
    <text evidence="5">The sequence shown here is derived from an EMBL/GenBank/DDBJ whole genome shotgun (WGS) entry which is preliminary data.</text>
</comment>
<dbReference type="GeneID" id="54781150"/>
<accession>A0A642UPZ5</accession>
<organism evidence="5 6">
    <name type="scientific">Diutina rugosa</name>
    <name type="common">Yeast</name>
    <name type="synonym">Candida rugosa</name>
    <dbReference type="NCBI Taxonomy" id="5481"/>
    <lineage>
        <taxon>Eukaryota</taxon>
        <taxon>Fungi</taxon>
        <taxon>Dikarya</taxon>
        <taxon>Ascomycota</taxon>
        <taxon>Saccharomycotina</taxon>
        <taxon>Pichiomycetes</taxon>
        <taxon>Debaryomycetaceae</taxon>
        <taxon>Diutina</taxon>
    </lineage>
</organism>
<dbReference type="Pfam" id="PF04912">
    <property type="entry name" value="Dynamitin"/>
    <property type="match status" value="1"/>
</dbReference>
<keyword evidence="3" id="KW-0175">Coiled coil</keyword>
<sequence>MSKFAGLPGIDTSSRDVYETSDTEIVNPQPPSPPPNEDIITESIDARGALFQNLDLGFGGNGARLFGETETTPKSGLETRQQRLLRIARELEELEQEEDDTEEIERLKQMVEASKQPSRYSEHYQELVALFKHVSVDHPSNEMGSSSVQTPSPIPSSGLSSVEKRVASLESRVGDAPVSTVVADLDRKINIIYNPEYELGKVQDKLKVLSEDYEKLIAKQKVFELEEPKTPHPVQVEQLFNRLPQFDAVNEQVPGIIDRLQTLASVHAEVVNCVDANQRLDQVLASIEAYMKKWDAHLDDVAEQLTASEEAFAENKRKLLEELKK</sequence>
<dbReference type="AlphaFoldDB" id="A0A642UPZ5"/>
<feature type="region of interest" description="Disordered" evidence="4">
    <location>
        <begin position="1"/>
        <end position="37"/>
    </location>
</feature>
<evidence type="ECO:0000313" key="6">
    <source>
        <dbReference type="Proteomes" id="UP000449547"/>
    </source>
</evidence>
<evidence type="ECO:0008006" key="7">
    <source>
        <dbReference type="Google" id="ProtNLM"/>
    </source>
</evidence>
<evidence type="ECO:0000256" key="2">
    <source>
        <dbReference type="ARBA" id="ARBA00022490"/>
    </source>
</evidence>
<dbReference type="EMBL" id="SWFT01000070">
    <property type="protein sequence ID" value="KAA8903212.1"/>
    <property type="molecule type" value="Genomic_DNA"/>
</dbReference>
<proteinExistence type="predicted"/>
<keyword evidence="6" id="KW-1185">Reference proteome</keyword>
<evidence type="ECO:0000256" key="3">
    <source>
        <dbReference type="SAM" id="Coils"/>
    </source>
</evidence>
<dbReference type="VEuPathDB" id="FungiDB:DIURU_002499"/>
<dbReference type="GO" id="GO:0005869">
    <property type="term" value="C:dynactin complex"/>
    <property type="evidence" value="ECO:0007669"/>
    <property type="project" value="InterPro"/>
</dbReference>
<dbReference type="InterPro" id="IPR028133">
    <property type="entry name" value="Dynamitin"/>
</dbReference>
<keyword evidence="2" id="KW-0963">Cytoplasm</keyword>
<dbReference type="GO" id="GO:0005737">
    <property type="term" value="C:cytoplasm"/>
    <property type="evidence" value="ECO:0007669"/>
    <property type="project" value="UniProtKB-SubCell"/>
</dbReference>